<feature type="region of interest" description="Disordered" evidence="1">
    <location>
        <begin position="48"/>
        <end position="73"/>
    </location>
</feature>
<comment type="caution">
    <text evidence="2">The sequence shown here is derived from an EMBL/GenBank/DDBJ whole genome shotgun (WGS) entry which is preliminary data.</text>
</comment>
<evidence type="ECO:0000313" key="2">
    <source>
        <dbReference type="EMBL" id="KAJ1727814.1"/>
    </source>
</evidence>
<sequence>MLATARLLRTAACGHSAQTRGLHQSAAAAQGFFGKLFGGAKGAGAKEADEKKDAAAGDAQAGPDSQVPGASPEGYQAHALGSAGREKIQLKFPKRQYSPKRLEERLLRVLREAEVAVAEPDWKATSIADRETKFRVLSGVIQHMRLPVSNRVLHNVQTAGDLLAGLSTAPPSKDAGHPVAQFYAARADELPANMRFEPFAKETRRLHARQ</sequence>
<keyword evidence="3" id="KW-1185">Reference proteome</keyword>
<evidence type="ECO:0000256" key="1">
    <source>
        <dbReference type="SAM" id="MobiDB-lite"/>
    </source>
</evidence>
<protein>
    <submittedName>
        <fullName evidence="2">Uncharacterized protein</fullName>
    </submittedName>
</protein>
<proteinExistence type="predicted"/>
<reference evidence="2" key="1">
    <citation type="submission" date="2022-07" db="EMBL/GenBank/DDBJ databases">
        <title>Phylogenomic reconstructions and comparative analyses of Kickxellomycotina fungi.</title>
        <authorList>
            <person name="Reynolds N.K."/>
            <person name="Stajich J.E."/>
            <person name="Barry K."/>
            <person name="Grigoriev I.V."/>
            <person name="Crous P."/>
            <person name="Smith M.E."/>
        </authorList>
    </citation>
    <scope>NUCLEOTIDE SEQUENCE</scope>
    <source>
        <strain evidence="2">BCRC 34381</strain>
    </source>
</reference>
<name>A0A9W7Y8Q4_9FUNG</name>
<dbReference type="EMBL" id="JANBOI010000973">
    <property type="protein sequence ID" value="KAJ1727814.1"/>
    <property type="molecule type" value="Genomic_DNA"/>
</dbReference>
<accession>A0A9W7Y8Q4</accession>
<organism evidence="2 3">
    <name type="scientific">Coemansia biformis</name>
    <dbReference type="NCBI Taxonomy" id="1286918"/>
    <lineage>
        <taxon>Eukaryota</taxon>
        <taxon>Fungi</taxon>
        <taxon>Fungi incertae sedis</taxon>
        <taxon>Zoopagomycota</taxon>
        <taxon>Kickxellomycotina</taxon>
        <taxon>Kickxellomycetes</taxon>
        <taxon>Kickxellales</taxon>
        <taxon>Kickxellaceae</taxon>
        <taxon>Coemansia</taxon>
    </lineage>
</organism>
<evidence type="ECO:0000313" key="3">
    <source>
        <dbReference type="Proteomes" id="UP001143981"/>
    </source>
</evidence>
<dbReference type="Proteomes" id="UP001143981">
    <property type="component" value="Unassembled WGS sequence"/>
</dbReference>
<gene>
    <name evidence="2" type="ORF">LPJ61_004381</name>
</gene>
<dbReference type="OrthoDB" id="6220758at2759"/>
<dbReference type="AlphaFoldDB" id="A0A9W7Y8Q4"/>